<protein>
    <recommendedName>
        <fullName evidence="1">HAT C-terminal dimerisation domain-containing protein</fullName>
    </recommendedName>
</protein>
<evidence type="ECO:0000259" key="1">
    <source>
        <dbReference type="Pfam" id="PF05699"/>
    </source>
</evidence>
<dbReference type="SUPFAM" id="SSF53098">
    <property type="entry name" value="Ribonuclease H-like"/>
    <property type="match status" value="1"/>
</dbReference>
<feature type="domain" description="HAT C-terminal dimerisation" evidence="1">
    <location>
        <begin position="25"/>
        <end position="87"/>
    </location>
</feature>
<comment type="caution">
    <text evidence="2">The sequence shown here is derived from an EMBL/GenBank/DDBJ whole genome shotgun (WGS) entry which is preliminary data.</text>
</comment>
<dbReference type="EMBL" id="CARXXK010001472">
    <property type="protein sequence ID" value="CAI6376341.1"/>
    <property type="molecule type" value="Genomic_DNA"/>
</dbReference>
<evidence type="ECO:0000313" key="2">
    <source>
        <dbReference type="EMBL" id="CAI6376341.1"/>
    </source>
</evidence>
<evidence type="ECO:0000313" key="3">
    <source>
        <dbReference type="Proteomes" id="UP001160148"/>
    </source>
</evidence>
<dbReference type="InterPro" id="IPR008906">
    <property type="entry name" value="HATC_C_dom"/>
</dbReference>
<dbReference type="AlphaFoldDB" id="A0AAV0YA44"/>
<dbReference type="PANTHER" id="PTHR45749:SF21">
    <property type="entry name" value="DUF4371 DOMAIN-CONTAINING PROTEIN"/>
    <property type="match status" value="1"/>
</dbReference>
<name>A0AAV0YA44_9HEMI</name>
<dbReference type="Proteomes" id="UP001160148">
    <property type="component" value="Unassembled WGS sequence"/>
</dbReference>
<gene>
    <name evidence="2" type="ORF">MEUPH1_LOCUS29720</name>
</gene>
<dbReference type="PANTHER" id="PTHR45749">
    <property type="match status" value="1"/>
</dbReference>
<dbReference type="Pfam" id="PF05699">
    <property type="entry name" value="Dimer_Tnp_hAT"/>
    <property type="match status" value="1"/>
</dbReference>
<organism evidence="2 3">
    <name type="scientific">Macrosiphum euphorbiae</name>
    <name type="common">potato aphid</name>
    <dbReference type="NCBI Taxonomy" id="13131"/>
    <lineage>
        <taxon>Eukaryota</taxon>
        <taxon>Metazoa</taxon>
        <taxon>Ecdysozoa</taxon>
        <taxon>Arthropoda</taxon>
        <taxon>Hexapoda</taxon>
        <taxon>Insecta</taxon>
        <taxon>Pterygota</taxon>
        <taxon>Neoptera</taxon>
        <taxon>Paraneoptera</taxon>
        <taxon>Hemiptera</taxon>
        <taxon>Sternorrhyncha</taxon>
        <taxon>Aphidomorpha</taxon>
        <taxon>Aphidoidea</taxon>
        <taxon>Aphididae</taxon>
        <taxon>Macrosiphini</taxon>
        <taxon>Macrosiphum</taxon>
    </lineage>
</organism>
<sequence>MTSDSEDEFDSINCNSCWKCIACAFKIVTQLSCHSGMYNNLYQVFKYIMLLPSTQVTCERVFSKLKVIKTKLRSSLDQQHLEPLMLMAIEKDITLNVDKIKLIDDIAKSSKEMTRLLI</sequence>
<proteinExistence type="predicted"/>
<keyword evidence="3" id="KW-1185">Reference proteome</keyword>
<reference evidence="2 3" key="1">
    <citation type="submission" date="2023-01" db="EMBL/GenBank/DDBJ databases">
        <authorList>
            <person name="Whitehead M."/>
        </authorList>
    </citation>
    <scope>NUCLEOTIDE SEQUENCE [LARGE SCALE GENOMIC DNA]</scope>
</reference>
<dbReference type="InterPro" id="IPR012337">
    <property type="entry name" value="RNaseH-like_sf"/>
</dbReference>
<accession>A0AAV0YA44</accession>
<dbReference type="GO" id="GO:0046983">
    <property type="term" value="F:protein dimerization activity"/>
    <property type="evidence" value="ECO:0007669"/>
    <property type="project" value="InterPro"/>
</dbReference>